<dbReference type="Pfam" id="PF13439">
    <property type="entry name" value="Glyco_transf_4"/>
    <property type="match status" value="1"/>
</dbReference>
<sequence length="352" mass="38861">MRICIVTDAWTPQVNGVVKTLEQTIACLRADGHEVLVVAPDRFRGVPCPSYPEIRLSLFPYRRLAALLDDFAPDALHVATEGPLGLAGRRYALRRGLNFTTAYHTKFPEYLQARTGIPARVFYPLMRRFHRPAKAVMVSTDSVVAELRAAGFVNLVKWGRGVDTALFDGSGRRRRDPEDATAPVFLYVGRIAVEKNLEDFLRLQLPGEKWMVGDGPALPALSARYPDARFLGAKTHEELAEVYRRADVFVFPSKTDTFGLVLLEALASGLTVAAYPVAGPLDVLADCEAAALRHDLLEACLTALELDPVHALAHARRHSWQATTRQFARNLFPNPSRAAGADKETCHASHRA</sequence>
<evidence type="ECO:0000313" key="3">
    <source>
        <dbReference type="Proteomes" id="UP000632858"/>
    </source>
</evidence>
<evidence type="ECO:0000259" key="1">
    <source>
        <dbReference type="Pfam" id="PF13439"/>
    </source>
</evidence>
<dbReference type="CDD" id="cd03814">
    <property type="entry name" value="GT4-like"/>
    <property type="match status" value="1"/>
</dbReference>
<name>A0A917CKM6_9GAMM</name>
<dbReference type="GO" id="GO:0016757">
    <property type="term" value="F:glycosyltransferase activity"/>
    <property type="evidence" value="ECO:0007669"/>
    <property type="project" value="TreeGrafter"/>
</dbReference>
<reference evidence="2" key="2">
    <citation type="submission" date="2020-09" db="EMBL/GenBank/DDBJ databases">
        <authorList>
            <person name="Sun Q."/>
            <person name="Zhou Y."/>
        </authorList>
    </citation>
    <scope>NUCLEOTIDE SEQUENCE</scope>
    <source>
        <strain evidence="2">CGMCC 1.12726</strain>
    </source>
</reference>
<protein>
    <submittedName>
        <fullName evidence="2">Glycosyl transferase</fullName>
    </submittedName>
</protein>
<accession>A0A917CKM6</accession>
<evidence type="ECO:0000313" key="2">
    <source>
        <dbReference type="EMBL" id="GGF91768.1"/>
    </source>
</evidence>
<reference evidence="2" key="1">
    <citation type="journal article" date="2014" name="Int. J. Syst. Evol. Microbiol.">
        <title>Complete genome sequence of Corynebacterium casei LMG S-19264T (=DSM 44701T), isolated from a smear-ripened cheese.</title>
        <authorList>
            <consortium name="US DOE Joint Genome Institute (JGI-PGF)"/>
            <person name="Walter F."/>
            <person name="Albersmeier A."/>
            <person name="Kalinowski J."/>
            <person name="Ruckert C."/>
        </authorList>
    </citation>
    <scope>NUCLEOTIDE SEQUENCE</scope>
    <source>
        <strain evidence="2">CGMCC 1.12726</strain>
    </source>
</reference>
<dbReference type="InterPro" id="IPR050194">
    <property type="entry name" value="Glycosyltransferase_grp1"/>
</dbReference>
<dbReference type="RefSeq" id="WP_188448850.1">
    <property type="nucleotide sequence ID" value="NZ_BMFO01000002.1"/>
</dbReference>
<dbReference type="EMBL" id="BMFO01000002">
    <property type="protein sequence ID" value="GGF91768.1"/>
    <property type="molecule type" value="Genomic_DNA"/>
</dbReference>
<dbReference type="Gene3D" id="3.40.50.2000">
    <property type="entry name" value="Glycogen Phosphorylase B"/>
    <property type="match status" value="2"/>
</dbReference>
<dbReference type="SUPFAM" id="SSF53756">
    <property type="entry name" value="UDP-Glycosyltransferase/glycogen phosphorylase"/>
    <property type="match status" value="1"/>
</dbReference>
<comment type="caution">
    <text evidence="2">The sequence shown here is derived from an EMBL/GenBank/DDBJ whole genome shotgun (WGS) entry which is preliminary data.</text>
</comment>
<dbReference type="AlphaFoldDB" id="A0A917CKM6"/>
<organism evidence="2 3">
    <name type="scientific">Arenimonas maotaiensis</name>
    <dbReference type="NCBI Taxonomy" id="1446479"/>
    <lineage>
        <taxon>Bacteria</taxon>
        <taxon>Pseudomonadati</taxon>
        <taxon>Pseudomonadota</taxon>
        <taxon>Gammaproteobacteria</taxon>
        <taxon>Lysobacterales</taxon>
        <taxon>Lysobacteraceae</taxon>
        <taxon>Arenimonas</taxon>
    </lineage>
</organism>
<keyword evidence="2" id="KW-0808">Transferase</keyword>
<dbReference type="PANTHER" id="PTHR45947:SF3">
    <property type="entry name" value="SULFOQUINOVOSYL TRANSFERASE SQD2"/>
    <property type="match status" value="1"/>
</dbReference>
<dbReference type="InterPro" id="IPR028098">
    <property type="entry name" value="Glyco_trans_4-like_N"/>
</dbReference>
<dbReference type="PANTHER" id="PTHR45947">
    <property type="entry name" value="SULFOQUINOVOSYL TRANSFERASE SQD2"/>
    <property type="match status" value="1"/>
</dbReference>
<dbReference type="Proteomes" id="UP000632858">
    <property type="component" value="Unassembled WGS sequence"/>
</dbReference>
<feature type="domain" description="Glycosyltransferase subfamily 4-like N-terminal" evidence="1">
    <location>
        <begin position="14"/>
        <end position="165"/>
    </location>
</feature>
<gene>
    <name evidence="2" type="ORF">GCM10010960_12110</name>
</gene>
<keyword evidence="3" id="KW-1185">Reference proteome</keyword>
<proteinExistence type="predicted"/>
<dbReference type="Pfam" id="PF13692">
    <property type="entry name" value="Glyco_trans_1_4"/>
    <property type="match status" value="1"/>
</dbReference>